<accession>A0A4T0X400</accession>
<comment type="catalytic activity">
    <reaction evidence="5">
        <text>L-glutaminyl-[peptide chain release factor] + S-adenosyl-L-methionine = N(5)-methyl-L-glutaminyl-[peptide chain release factor] + S-adenosyl-L-homocysteine + H(+)</text>
        <dbReference type="Rhea" id="RHEA:42896"/>
        <dbReference type="Rhea" id="RHEA-COMP:10271"/>
        <dbReference type="Rhea" id="RHEA-COMP:10272"/>
        <dbReference type="ChEBI" id="CHEBI:15378"/>
        <dbReference type="ChEBI" id="CHEBI:30011"/>
        <dbReference type="ChEBI" id="CHEBI:57856"/>
        <dbReference type="ChEBI" id="CHEBI:59789"/>
        <dbReference type="ChEBI" id="CHEBI:61891"/>
        <dbReference type="EC" id="2.1.1.297"/>
    </reaction>
</comment>
<evidence type="ECO:0000256" key="5">
    <source>
        <dbReference type="ARBA" id="ARBA00048391"/>
    </source>
</evidence>
<dbReference type="PANTHER" id="PTHR18895">
    <property type="entry name" value="HEMK METHYLTRANSFERASE"/>
    <property type="match status" value="1"/>
</dbReference>
<keyword evidence="4" id="KW-0949">S-adenosyl-L-methionine</keyword>
<dbReference type="InterPro" id="IPR029063">
    <property type="entry name" value="SAM-dependent_MTases_sf"/>
</dbReference>
<dbReference type="GO" id="GO:0005739">
    <property type="term" value="C:mitochondrion"/>
    <property type="evidence" value="ECO:0007669"/>
    <property type="project" value="TreeGrafter"/>
</dbReference>
<dbReference type="AlphaFoldDB" id="A0A4T0X400"/>
<dbReference type="Gene3D" id="3.40.50.150">
    <property type="entry name" value="Vaccinia Virus protein VP39"/>
    <property type="match status" value="1"/>
</dbReference>
<dbReference type="EC" id="2.1.1.297" evidence="1"/>
<comment type="caution">
    <text evidence="7">The sequence shown here is derived from an EMBL/GenBank/DDBJ whole genome shotgun (WGS) entry which is preliminary data.</text>
</comment>
<sequence length="294" mass="33689">MKDSQFEIFLHLSIKQMIDIISKSFPPSQAIREAKWIQNELPSEKWIDACIKRSNHYPLQYILGNQPFGKLDLKCQPKVLIPRLDTEEWVLQASELLKQTKIDNIVDYCTGSGCIGLTMASELNDVSKIYCIDYKNEAIDLTKENLLINKSQLNVDVEIFKGDIFDGFLPDHELLKNPANKSLLVSNPPYIPKNDLIDGEVETSVLKYEPEDALLGDLEFYQCLTKQLLIPYPAFQAFIFELGYQHQADVVRKILPKDWTVGIRYDSSNHLKNVIGWKKTTDLSILGNMIHKTI</sequence>
<dbReference type="InterPro" id="IPR007848">
    <property type="entry name" value="Small_mtfrase_dom"/>
</dbReference>
<organism evidence="7 8">
    <name type="scientific">Pichia inconspicua</name>
    <dbReference type="NCBI Taxonomy" id="52247"/>
    <lineage>
        <taxon>Eukaryota</taxon>
        <taxon>Fungi</taxon>
        <taxon>Dikarya</taxon>
        <taxon>Ascomycota</taxon>
        <taxon>Saccharomycotina</taxon>
        <taxon>Pichiomycetes</taxon>
        <taxon>Pichiales</taxon>
        <taxon>Pichiaceae</taxon>
        <taxon>Pichia</taxon>
    </lineage>
</organism>
<protein>
    <recommendedName>
        <fullName evidence="1">peptide chain release factor N(5)-glutamine methyltransferase</fullName>
        <ecNumber evidence="1">2.1.1.297</ecNumber>
    </recommendedName>
</protein>
<dbReference type="GO" id="GO:0032259">
    <property type="term" value="P:methylation"/>
    <property type="evidence" value="ECO:0007669"/>
    <property type="project" value="UniProtKB-KW"/>
</dbReference>
<evidence type="ECO:0000256" key="3">
    <source>
        <dbReference type="ARBA" id="ARBA00022679"/>
    </source>
</evidence>
<dbReference type="InterPro" id="IPR004556">
    <property type="entry name" value="HemK-like"/>
</dbReference>
<keyword evidence="3" id="KW-0808">Transferase</keyword>
<dbReference type="PANTHER" id="PTHR18895:SF74">
    <property type="entry name" value="MTRF1L RELEASE FACTOR GLUTAMINE METHYLTRANSFERASE"/>
    <property type="match status" value="1"/>
</dbReference>
<dbReference type="EMBL" id="SELW01000193">
    <property type="protein sequence ID" value="TID30118.1"/>
    <property type="molecule type" value="Genomic_DNA"/>
</dbReference>
<dbReference type="InterPro" id="IPR050320">
    <property type="entry name" value="N5-glutamine_MTase"/>
</dbReference>
<dbReference type="NCBIfam" id="TIGR00536">
    <property type="entry name" value="hemK_fam"/>
    <property type="match status" value="1"/>
</dbReference>
<dbReference type="OrthoDB" id="269872at2759"/>
<evidence type="ECO:0000313" key="8">
    <source>
        <dbReference type="Proteomes" id="UP000307173"/>
    </source>
</evidence>
<evidence type="ECO:0000259" key="6">
    <source>
        <dbReference type="Pfam" id="PF05175"/>
    </source>
</evidence>
<dbReference type="GO" id="GO:0003676">
    <property type="term" value="F:nucleic acid binding"/>
    <property type="evidence" value="ECO:0007669"/>
    <property type="project" value="InterPro"/>
</dbReference>
<keyword evidence="2" id="KW-0489">Methyltransferase</keyword>
<evidence type="ECO:0000313" key="7">
    <source>
        <dbReference type="EMBL" id="TID30118.1"/>
    </source>
</evidence>
<evidence type="ECO:0000256" key="2">
    <source>
        <dbReference type="ARBA" id="ARBA00022603"/>
    </source>
</evidence>
<keyword evidence="8" id="KW-1185">Reference proteome</keyword>
<dbReference type="Pfam" id="PF05175">
    <property type="entry name" value="MTS"/>
    <property type="match status" value="1"/>
</dbReference>
<dbReference type="GO" id="GO:0102559">
    <property type="term" value="F:peptide chain release factor N(5)-glutamine methyltransferase activity"/>
    <property type="evidence" value="ECO:0007669"/>
    <property type="project" value="UniProtKB-EC"/>
</dbReference>
<dbReference type="InterPro" id="IPR002052">
    <property type="entry name" value="DNA_methylase_N6_adenine_CS"/>
</dbReference>
<dbReference type="Proteomes" id="UP000307173">
    <property type="component" value="Unassembled WGS sequence"/>
</dbReference>
<dbReference type="PROSITE" id="PS00092">
    <property type="entry name" value="N6_MTASE"/>
    <property type="match status" value="1"/>
</dbReference>
<proteinExistence type="predicted"/>
<evidence type="ECO:0000256" key="1">
    <source>
        <dbReference type="ARBA" id="ARBA00012771"/>
    </source>
</evidence>
<name>A0A4T0X400_9ASCO</name>
<dbReference type="SUPFAM" id="SSF53335">
    <property type="entry name" value="S-adenosyl-L-methionine-dependent methyltransferases"/>
    <property type="match status" value="1"/>
</dbReference>
<evidence type="ECO:0000256" key="4">
    <source>
        <dbReference type="ARBA" id="ARBA00022691"/>
    </source>
</evidence>
<gene>
    <name evidence="7" type="ORF">CANINC_001280</name>
</gene>
<feature type="domain" description="Methyltransferase small" evidence="6">
    <location>
        <begin position="97"/>
        <end position="190"/>
    </location>
</feature>
<reference evidence="7 8" key="1">
    <citation type="journal article" date="2019" name="Front. Genet.">
        <title>Whole-Genome Sequencing of the Opportunistic Yeast Pathogen Candida inconspicua Uncovers Its Hybrid Origin.</title>
        <authorList>
            <person name="Mixao V."/>
            <person name="Hansen A.P."/>
            <person name="Saus E."/>
            <person name="Boekhout T."/>
            <person name="Lass-Florl C."/>
            <person name="Gabaldon T."/>
        </authorList>
    </citation>
    <scope>NUCLEOTIDE SEQUENCE [LARGE SCALE GENOMIC DNA]</scope>
    <source>
        <strain evidence="7 8">CBS 180</strain>
    </source>
</reference>
<dbReference type="STRING" id="52247.A0A4T0X400"/>